<dbReference type="Gene3D" id="3.30.530.20">
    <property type="match status" value="1"/>
</dbReference>
<keyword evidence="4" id="KW-0274">FAD</keyword>
<dbReference type="Pfam" id="PF07992">
    <property type="entry name" value="Pyr_redox_2"/>
    <property type="match status" value="1"/>
</dbReference>
<dbReference type="InterPro" id="IPR003734">
    <property type="entry name" value="DUF155"/>
</dbReference>
<dbReference type="InterPro" id="IPR023393">
    <property type="entry name" value="START-like_dom_sf"/>
</dbReference>
<evidence type="ECO:0000313" key="10">
    <source>
        <dbReference type="Proteomes" id="UP000719412"/>
    </source>
</evidence>
<evidence type="ECO:0000313" key="9">
    <source>
        <dbReference type="EMBL" id="KAH0816542.1"/>
    </source>
</evidence>
<dbReference type="InterPro" id="IPR016156">
    <property type="entry name" value="FAD/NAD-linked_Rdtase_dimer_sf"/>
</dbReference>
<dbReference type="GO" id="GO:0046872">
    <property type="term" value="F:metal ion binding"/>
    <property type="evidence" value="ECO:0007669"/>
    <property type="project" value="UniProtKB-KW"/>
</dbReference>
<organism evidence="9 10">
    <name type="scientific">Tenebrio molitor</name>
    <name type="common">Yellow mealworm beetle</name>
    <dbReference type="NCBI Taxonomy" id="7067"/>
    <lineage>
        <taxon>Eukaryota</taxon>
        <taxon>Metazoa</taxon>
        <taxon>Ecdysozoa</taxon>
        <taxon>Arthropoda</taxon>
        <taxon>Hexapoda</taxon>
        <taxon>Insecta</taxon>
        <taxon>Pterygota</taxon>
        <taxon>Neoptera</taxon>
        <taxon>Endopterygota</taxon>
        <taxon>Coleoptera</taxon>
        <taxon>Polyphaga</taxon>
        <taxon>Cucujiformia</taxon>
        <taxon>Tenebrionidae</taxon>
        <taxon>Tenebrio</taxon>
    </lineage>
</organism>
<dbReference type="Pfam" id="PF02582">
    <property type="entry name" value="DUF155"/>
    <property type="match status" value="1"/>
</dbReference>
<dbReference type="Pfam" id="PF00355">
    <property type="entry name" value="Rieske"/>
    <property type="match status" value="1"/>
</dbReference>
<comment type="caution">
    <text evidence="9">The sequence shown here is derived from an EMBL/GenBank/DDBJ whole genome shotgun (WGS) entry which is preliminary data.</text>
</comment>
<feature type="domain" description="Rieske" evidence="8">
    <location>
        <begin position="290"/>
        <end position="385"/>
    </location>
</feature>
<accession>A0A8J6HLF7</accession>
<dbReference type="CDD" id="cd03478">
    <property type="entry name" value="Rieske_AIFL_N"/>
    <property type="match status" value="1"/>
</dbReference>
<dbReference type="Pfam" id="PF02121">
    <property type="entry name" value="IP_trans"/>
    <property type="match status" value="1"/>
</dbReference>
<dbReference type="InterPro" id="IPR001666">
    <property type="entry name" value="PI_transfer"/>
</dbReference>
<sequence>MPDLIAVFVDQPVVAEASKDNTGGGEGIEVLKNEPFTNYPLLGGKYNSGQYTYKIYHLASKVPAFIRLLAPRGSLEIHEEAWNAYPYCRTVITNPGYMKENFVICIESMHIGDTGSQDNVHELPADKLRQREVVHIDIANDPISSSDYKEKEDPTKFKSEKTGRGPLVGPNWKATVQPVMTCYKLVTVEFKWFGLQNRVESFIQKSERRLFTNFHRQVFCWMDLWHGLTMEDIRAIEDRTQEELEALRQKGERGAMYTALSVATHALKYVQIYRWFSATDAARDDDYVEGVVCKDSDIKDNEMKTFDLGEGKVLLVRQKGKLSALGTKCTHLGAPLSGGALGDGRVRCQWHGACFNILNGDIEDYPGVDSLPCYQVSVENDEVKVRAKRTHLESNKRVKAMTKRDNREAQHIVVIGGGPSGAVCVETLRQEGFSGEISLVCKENCLPYDRVLVSKSMDFNIENAQFRNDQFYKDNGIDVFKGVEATGVNTTQKIVNLSNGKTLSYDRLYIATGLKANKADIPGADLENVVVLRDYEHSRVTNALLNENLQVVVLGASFVALEAASYCVDKVKKVTVVARGNVPFKPLVGEEVGAAFKKLFEEKNVHFVTNSGMARCIDNGDGKVAKVELVDGTVLDADLVVMGVGSSCLTDFLKGSGVELRPDGTVEVNEYLQSNDPSVYVGGDIAYAPVWSHHNQKAAIGHYPLAHYHGKIAALNILGKAKKLEAVPYFWTKLFGKSLRYAGHGKYDDIVYIGDVGKLKFVTFYLDGDEVVGAASVGWDPVVSQFAEVLAQGKKLYRKDVQGDDQSITTDSHGIQDNISALQLKKRLIRKKKILEDELSRPPGLYSVAAFATAEEYDLEALIKGLKELDLYEPKVIKNTSDVVHAVAKYQVESEPREIFFFREGSVVLWNVTDLESSNVLKFLRQYESDSYSERLVQQENELMNYRHQAEGLPSALDKDGDLLVATADSTEITLDKYTYSNAMTLSVKLGMWEASLERYIDTIEFVTEDLKRGNKIKMSQEEVLRKHGELFALRHLINLSSDLLDTPDFYWENEQLESLYNQVCNYFAIARRTKVMNEKINHCVELIELLSSHLSDKHHIRLEWMIIILIMVEVGFEVIHYVDRYYS</sequence>
<evidence type="ECO:0000256" key="1">
    <source>
        <dbReference type="ARBA" id="ARBA00022630"/>
    </source>
</evidence>
<evidence type="ECO:0000256" key="5">
    <source>
        <dbReference type="ARBA" id="ARBA00023004"/>
    </source>
</evidence>
<evidence type="ECO:0000256" key="6">
    <source>
        <dbReference type="ARBA" id="ARBA00023014"/>
    </source>
</evidence>
<keyword evidence="3" id="KW-0479">Metal-binding</keyword>
<protein>
    <recommendedName>
        <fullName evidence="8">Rieske domain-containing protein</fullName>
    </recommendedName>
</protein>
<name>A0A8J6HLF7_TENMO</name>
<dbReference type="FunFam" id="3.30.530.20:FF:000025">
    <property type="entry name" value="Phosphatidylinositol transfer protein beta"/>
    <property type="match status" value="1"/>
</dbReference>
<dbReference type="PANTHER" id="PTHR10658:SF11">
    <property type="entry name" value="VIBRATOR, ISOFORM B"/>
    <property type="match status" value="1"/>
</dbReference>
<keyword evidence="1" id="KW-0285">Flavoprotein</keyword>
<reference evidence="9" key="1">
    <citation type="journal article" date="2020" name="J Insects Food Feed">
        <title>The yellow mealworm (Tenebrio molitor) genome: a resource for the emerging insects as food and feed industry.</title>
        <authorList>
            <person name="Eriksson T."/>
            <person name="Andere A."/>
            <person name="Kelstrup H."/>
            <person name="Emery V."/>
            <person name="Picard C."/>
        </authorList>
    </citation>
    <scope>NUCLEOTIDE SEQUENCE</scope>
    <source>
        <strain evidence="9">Stoneville</strain>
        <tissue evidence="9">Whole head</tissue>
    </source>
</reference>
<reference evidence="9" key="2">
    <citation type="submission" date="2021-08" db="EMBL/GenBank/DDBJ databases">
        <authorList>
            <person name="Eriksson T."/>
        </authorList>
    </citation>
    <scope>NUCLEOTIDE SEQUENCE</scope>
    <source>
        <strain evidence="9">Stoneville</strain>
        <tissue evidence="9">Whole head</tissue>
    </source>
</reference>
<evidence type="ECO:0000256" key="2">
    <source>
        <dbReference type="ARBA" id="ARBA00022714"/>
    </source>
</evidence>
<keyword evidence="6" id="KW-0411">Iron-sulfur</keyword>
<feature type="region of interest" description="Disordered" evidence="7">
    <location>
        <begin position="144"/>
        <end position="164"/>
    </location>
</feature>
<evidence type="ECO:0000256" key="7">
    <source>
        <dbReference type="SAM" id="MobiDB-lite"/>
    </source>
</evidence>
<dbReference type="GO" id="GO:0035091">
    <property type="term" value="F:phosphatidylinositol binding"/>
    <property type="evidence" value="ECO:0007669"/>
    <property type="project" value="TreeGrafter"/>
</dbReference>
<keyword evidence="5" id="KW-0408">Iron</keyword>
<dbReference type="InterPro" id="IPR017941">
    <property type="entry name" value="Rieske_2Fe-2S"/>
</dbReference>
<dbReference type="Gene3D" id="2.102.10.10">
    <property type="entry name" value="Rieske [2Fe-2S] iron-sulphur domain"/>
    <property type="match status" value="1"/>
</dbReference>
<dbReference type="GO" id="GO:0008525">
    <property type="term" value="F:phosphatidylcholine transporter activity"/>
    <property type="evidence" value="ECO:0007669"/>
    <property type="project" value="TreeGrafter"/>
</dbReference>
<dbReference type="SUPFAM" id="SSF51905">
    <property type="entry name" value="FAD/NAD(P)-binding domain"/>
    <property type="match status" value="1"/>
</dbReference>
<proteinExistence type="predicted"/>
<dbReference type="InterPro" id="IPR036188">
    <property type="entry name" value="FAD/NAD-bd_sf"/>
</dbReference>
<dbReference type="GO" id="GO:0008526">
    <property type="term" value="F:phosphatidylinositol transfer activity"/>
    <property type="evidence" value="ECO:0007669"/>
    <property type="project" value="TreeGrafter"/>
</dbReference>
<evidence type="ECO:0000256" key="4">
    <source>
        <dbReference type="ARBA" id="ARBA00022827"/>
    </source>
</evidence>
<dbReference type="FunFam" id="2.102.10.10:FF:000003">
    <property type="entry name" value="apoptosis-inducing factor 3 isoform X2"/>
    <property type="match status" value="1"/>
</dbReference>
<dbReference type="Pfam" id="PF14759">
    <property type="entry name" value="Reductase_C"/>
    <property type="match status" value="1"/>
</dbReference>
<dbReference type="GO" id="GO:0031210">
    <property type="term" value="F:phosphatidylcholine binding"/>
    <property type="evidence" value="ECO:0007669"/>
    <property type="project" value="TreeGrafter"/>
</dbReference>
<evidence type="ECO:0000259" key="8">
    <source>
        <dbReference type="PROSITE" id="PS51296"/>
    </source>
</evidence>
<keyword evidence="2" id="KW-0001">2Fe-2S</keyword>
<dbReference type="PANTHER" id="PTHR10658">
    <property type="entry name" value="PHOSPHATIDYLINOSITOL TRANSFER PROTEIN"/>
    <property type="match status" value="1"/>
</dbReference>
<dbReference type="AlphaFoldDB" id="A0A8J6HLF7"/>
<dbReference type="GO" id="GO:0051537">
    <property type="term" value="F:2 iron, 2 sulfur cluster binding"/>
    <property type="evidence" value="ECO:0007669"/>
    <property type="project" value="UniProtKB-KW"/>
</dbReference>
<evidence type="ECO:0000256" key="3">
    <source>
        <dbReference type="ARBA" id="ARBA00022723"/>
    </source>
</evidence>
<dbReference type="InterPro" id="IPR055261">
    <property type="entry name" value="PI_transfer_N"/>
</dbReference>
<dbReference type="GO" id="GO:0016491">
    <property type="term" value="F:oxidoreductase activity"/>
    <property type="evidence" value="ECO:0007669"/>
    <property type="project" value="InterPro"/>
</dbReference>
<dbReference type="PROSITE" id="PS51296">
    <property type="entry name" value="RIESKE"/>
    <property type="match status" value="1"/>
</dbReference>
<dbReference type="SUPFAM" id="SSF50022">
    <property type="entry name" value="ISP domain"/>
    <property type="match status" value="1"/>
</dbReference>
<dbReference type="InterPro" id="IPR023753">
    <property type="entry name" value="FAD/NAD-binding_dom"/>
</dbReference>
<dbReference type="Gene3D" id="3.30.390.30">
    <property type="match status" value="1"/>
</dbReference>
<feature type="compositionally biased region" description="Basic and acidic residues" evidence="7">
    <location>
        <begin position="147"/>
        <end position="163"/>
    </location>
</feature>
<dbReference type="GO" id="GO:0005737">
    <property type="term" value="C:cytoplasm"/>
    <property type="evidence" value="ECO:0007669"/>
    <property type="project" value="TreeGrafter"/>
</dbReference>
<gene>
    <name evidence="9" type="ORF">GEV33_006244</name>
</gene>
<dbReference type="PRINTS" id="PR00391">
    <property type="entry name" value="PITRANSFER"/>
</dbReference>
<dbReference type="SUPFAM" id="SSF55961">
    <property type="entry name" value="Bet v1-like"/>
    <property type="match status" value="1"/>
</dbReference>
<dbReference type="SUPFAM" id="SSF55424">
    <property type="entry name" value="FAD/NAD-linked reductases, dimerisation (C-terminal) domain"/>
    <property type="match status" value="1"/>
</dbReference>
<dbReference type="InterPro" id="IPR036922">
    <property type="entry name" value="Rieske_2Fe-2S_sf"/>
</dbReference>
<keyword evidence="10" id="KW-1185">Reference proteome</keyword>
<dbReference type="Gene3D" id="3.50.50.60">
    <property type="entry name" value="FAD/NAD(P)-binding domain"/>
    <property type="match status" value="2"/>
</dbReference>
<dbReference type="EMBL" id="JABDTM020021384">
    <property type="protein sequence ID" value="KAH0816542.1"/>
    <property type="molecule type" value="Genomic_DNA"/>
</dbReference>
<dbReference type="Proteomes" id="UP000719412">
    <property type="component" value="Unassembled WGS sequence"/>
</dbReference>
<dbReference type="InterPro" id="IPR028202">
    <property type="entry name" value="Reductase_C"/>
</dbReference>